<evidence type="ECO:0000313" key="11">
    <source>
        <dbReference type="Proteomes" id="UP000318422"/>
    </source>
</evidence>
<dbReference type="SUPFAM" id="SSF55666">
    <property type="entry name" value="Ribonuclease PH domain 2-like"/>
    <property type="match status" value="1"/>
</dbReference>
<comment type="function">
    <text evidence="6">Phosphorolytic 3'-5' exoribonuclease that plays an important role in tRNA 3'-end maturation. Removes nucleotide residues following the 3'-CCA terminus of tRNAs; can also add nucleotides to the ends of RNA molecules by using nucleoside diphosphates as substrates, but this may not be physiologically important. Probably plays a role in initiation of 16S rRNA degradation (leading to ribosome degradation) during starvation.</text>
</comment>
<evidence type="ECO:0000313" key="10">
    <source>
        <dbReference type="EMBL" id="GEC95410.1"/>
    </source>
</evidence>
<evidence type="ECO:0000259" key="9">
    <source>
        <dbReference type="Pfam" id="PF03725"/>
    </source>
</evidence>
<comment type="caution">
    <text evidence="10">The sequence shown here is derived from an EMBL/GenBank/DDBJ whole genome shotgun (WGS) entry which is preliminary data.</text>
</comment>
<keyword evidence="6" id="KW-0808">Transferase</keyword>
<dbReference type="Gene3D" id="3.30.230.70">
    <property type="entry name" value="GHMP Kinase, N-terminal domain"/>
    <property type="match status" value="1"/>
</dbReference>
<dbReference type="PROSITE" id="PS01277">
    <property type="entry name" value="RIBONUCLEASE_PH"/>
    <property type="match status" value="1"/>
</dbReference>
<dbReference type="GO" id="GO:0000175">
    <property type="term" value="F:3'-5'-RNA exonuclease activity"/>
    <property type="evidence" value="ECO:0007669"/>
    <property type="project" value="UniProtKB-UniRule"/>
</dbReference>
<dbReference type="OrthoDB" id="9802265at2"/>
<dbReference type="InterPro" id="IPR027408">
    <property type="entry name" value="PNPase/RNase_PH_dom_sf"/>
</dbReference>
<reference evidence="10 11" key="1">
    <citation type="submission" date="2019-06" db="EMBL/GenBank/DDBJ databases">
        <title>Whole genome shotgun sequence of Zoogloea ramigera NBRC 15342.</title>
        <authorList>
            <person name="Hosoyama A."/>
            <person name="Uohara A."/>
            <person name="Ohji S."/>
            <person name="Ichikawa N."/>
        </authorList>
    </citation>
    <scope>NUCLEOTIDE SEQUENCE [LARGE SCALE GENOMIC DNA]</scope>
    <source>
        <strain evidence="10 11">NBRC 15342</strain>
    </source>
</reference>
<dbReference type="CDD" id="cd11362">
    <property type="entry name" value="RNase_PH_bact"/>
    <property type="match status" value="1"/>
</dbReference>
<feature type="region of interest" description="Disordered" evidence="7">
    <location>
        <begin position="1"/>
        <end position="21"/>
    </location>
</feature>
<dbReference type="NCBIfam" id="TIGR01966">
    <property type="entry name" value="RNasePH"/>
    <property type="match status" value="1"/>
</dbReference>
<dbReference type="InterPro" id="IPR002381">
    <property type="entry name" value="RNase_PH_bac-type"/>
</dbReference>
<dbReference type="Pfam" id="PF01138">
    <property type="entry name" value="RNase_PH"/>
    <property type="match status" value="1"/>
</dbReference>
<evidence type="ECO:0000256" key="7">
    <source>
        <dbReference type="SAM" id="MobiDB-lite"/>
    </source>
</evidence>
<dbReference type="EC" id="2.7.7.56" evidence="6"/>
<feature type="compositionally biased region" description="Polar residues" evidence="7">
    <location>
        <begin position="1"/>
        <end position="11"/>
    </location>
</feature>
<gene>
    <name evidence="6 10" type="primary">rph</name>
    <name evidence="10" type="ORF">ZRA01_14830</name>
</gene>
<feature type="domain" description="Exoribonuclease phosphorolytic" evidence="8">
    <location>
        <begin position="21"/>
        <end position="148"/>
    </location>
</feature>
<keyword evidence="3 6" id="KW-0820">tRNA-binding</keyword>
<dbReference type="GO" id="GO:0009022">
    <property type="term" value="F:tRNA nucleotidyltransferase activity"/>
    <property type="evidence" value="ECO:0007669"/>
    <property type="project" value="UniProtKB-UniRule"/>
</dbReference>
<evidence type="ECO:0000256" key="2">
    <source>
        <dbReference type="ARBA" id="ARBA00022552"/>
    </source>
</evidence>
<dbReference type="SUPFAM" id="SSF54211">
    <property type="entry name" value="Ribosomal protein S5 domain 2-like"/>
    <property type="match status" value="1"/>
</dbReference>
<dbReference type="InterPro" id="IPR050080">
    <property type="entry name" value="RNase_PH"/>
</dbReference>
<accession>A0A4Y4CXX0</accession>
<dbReference type="InterPro" id="IPR018336">
    <property type="entry name" value="RNase_PH_CS"/>
</dbReference>
<dbReference type="Pfam" id="PF03725">
    <property type="entry name" value="RNase_PH_C"/>
    <property type="match status" value="1"/>
</dbReference>
<name>A0A4Y4CXX0_ZOORA</name>
<dbReference type="FunFam" id="3.30.230.70:FF:000003">
    <property type="entry name" value="Ribonuclease PH"/>
    <property type="match status" value="1"/>
</dbReference>
<dbReference type="InterPro" id="IPR020568">
    <property type="entry name" value="Ribosomal_Su5_D2-typ_SF"/>
</dbReference>
<keyword evidence="5" id="KW-0694">RNA-binding</keyword>
<evidence type="ECO:0000256" key="1">
    <source>
        <dbReference type="ARBA" id="ARBA00006678"/>
    </source>
</evidence>
<dbReference type="InterPro" id="IPR015847">
    <property type="entry name" value="ExoRNase_PH_dom2"/>
</dbReference>
<organism evidence="10 11">
    <name type="scientific">Zoogloea ramigera</name>
    <dbReference type="NCBI Taxonomy" id="350"/>
    <lineage>
        <taxon>Bacteria</taxon>
        <taxon>Pseudomonadati</taxon>
        <taxon>Pseudomonadota</taxon>
        <taxon>Betaproteobacteria</taxon>
        <taxon>Rhodocyclales</taxon>
        <taxon>Zoogloeaceae</taxon>
        <taxon>Zoogloea</taxon>
    </lineage>
</organism>
<dbReference type="EMBL" id="BJNV01000020">
    <property type="protein sequence ID" value="GEC95410.1"/>
    <property type="molecule type" value="Genomic_DNA"/>
</dbReference>
<dbReference type="InterPro" id="IPR036345">
    <property type="entry name" value="ExoRNase_PH_dom2_sf"/>
</dbReference>
<proteinExistence type="inferred from homology"/>
<dbReference type="GO" id="GO:0031125">
    <property type="term" value="P:rRNA 3'-end processing"/>
    <property type="evidence" value="ECO:0007669"/>
    <property type="project" value="UniProtKB-ARBA"/>
</dbReference>
<dbReference type="GO" id="GO:0008033">
    <property type="term" value="P:tRNA processing"/>
    <property type="evidence" value="ECO:0007669"/>
    <property type="project" value="UniProtKB-UniRule"/>
</dbReference>
<evidence type="ECO:0000256" key="4">
    <source>
        <dbReference type="ARBA" id="ARBA00022694"/>
    </source>
</evidence>
<comment type="subunit">
    <text evidence="6">Homohexameric ring arranged as a trimer of dimers.</text>
</comment>
<dbReference type="GO" id="GO:0016075">
    <property type="term" value="P:rRNA catabolic process"/>
    <property type="evidence" value="ECO:0007669"/>
    <property type="project" value="UniProtKB-UniRule"/>
</dbReference>
<feature type="domain" description="Exoribonuclease phosphorolytic" evidence="9">
    <location>
        <begin position="167"/>
        <end position="232"/>
    </location>
</feature>
<evidence type="ECO:0000256" key="5">
    <source>
        <dbReference type="ARBA" id="ARBA00022884"/>
    </source>
</evidence>
<keyword evidence="6" id="KW-0548">Nucleotidyltransferase</keyword>
<dbReference type="AlphaFoldDB" id="A0A4Y4CXX0"/>
<keyword evidence="4 6" id="KW-0819">tRNA processing</keyword>
<feature type="binding site" evidence="6">
    <location>
        <begin position="134"/>
        <end position="136"/>
    </location>
    <ligand>
        <name>phosphate</name>
        <dbReference type="ChEBI" id="CHEBI:43474"/>
        <note>substrate</note>
    </ligand>
</feature>
<keyword evidence="2 6" id="KW-0698">rRNA processing</keyword>
<feature type="binding site" evidence="6">
    <location>
        <position position="96"/>
    </location>
    <ligand>
        <name>phosphate</name>
        <dbReference type="ChEBI" id="CHEBI:43474"/>
        <note>substrate</note>
    </ligand>
</feature>
<comment type="catalytic activity">
    <reaction evidence="6">
        <text>tRNA(n+1) + phosphate = tRNA(n) + a ribonucleoside 5'-diphosphate</text>
        <dbReference type="Rhea" id="RHEA:10628"/>
        <dbReference type="Rhea" id="RHEA-COMP:17343"/>
        <dbReference type="Rhea" id="RHEA-COMP:17344"/>
        <dbReference type="ChEBI" id="CHEBI:43474"/>
        <dbReference type="ChEBI" id="CHEBI:57930"/>
        <dbReference type="ChEBI" id="CHEBI:173114"/>
        <dbReference type="EC" id="2.7.7.56"/>
    </reaction>
</comment>
<dbReference type="PANTHER" id="PTHR11953:SF0">
    <property type="entry name" value="EXOSOME COMPLEX COMPONENT RRP41"/>
    <property type="match status" value="1"/>
</dbReference>
<comment type="similarity">
    <text evidence="1 6">Belongs to the RNase PH family.</text>
</comment>
<evidence type="ECO:0000256" key="3">
    <source>
        <dbReference type="ARBA" id="ARBA00022555"/>
    </source>
</evidence>
<dbReference type="PANTHER" id="PTHR11953">
    <property type="entry name" value="EXOSOME COMPLEX COMPONENT"/>
    <property type="match status" value="1"/>
</dbReference>
<sequence>MSTNAPTSPTVRPSGRTPADLRPVRITRGFTRHAEGSVLIEFGETRVLCTASVEESVPPFLRGKGQGWLTAEYGMLPRATHTRSPREAAKGKQSGRTQEIQRLIGRSLRAVVDMQALGERQITIDCDVLQADGGTRTASITGACVAVHEALDGLVKAGKLPANPMRDFVAAISVGIYKGVPVLDLDYLEDSDCETDMNVVMTGSGGFVEVQGTAEGSPFSRAELDALLELAGAGITRLVAEQKQALGLA</sequence>
<protein>
    <recommendedName>
        <fullName evidence="6">Ribonuclease PH</fullName>
        <shortName evidence="6">RNase PH</shortName>
        <ecNumber evidence="6">2.7.7.56</ecNumber>
    </recommendedName>
    <alternativeName>
        <fullName evidence="6">tRNA nucleotidyltransferase</fullName>
    </alternativeName>
</protein>
<dbReference type="Proteomes" id="UP000318422">
    <property type="component" value="Unassembled WGS sequence"/>
</dbReference>
<dbReference type="HAMAP" id="MF_00564">
    <property type="entry name" value="RNase_PH"/>
    <property type="match status" value="1"/>
</dbReference>
<feature type="region of interest" description="Disordered" evidence="7">
    <location>
        <begin position="77"/>
        <end position="97"/>
    </location>
</feature>
<evidence type="ECO:0000259" key="8">
    <source>
        <dbReference type="Pfam" id="PF01138"/>
    </source>
</evidence>
<keyword evidence="11" id="KW-1185">Reference proteome</keyword>
<dbReference type="InterPro" id="IPR001247">
    <property type="entry name" value="ExoRNase_PH_dom1"/>
</dbReference>
<evidence type="ECO:0000256" key="6">
    <source>
        <dbReference type="HAMAP-Rule" id="MF_00564"/>
    </source>
</evidence>
<dbReference type="RefSeq" id="WP_141350878.1">
    <property type="nucleotide sequence ID" value="NZ_BJNV01000020.1"/>
</dbReference>
<dbReference type="GO" id="GO:0000049">
    <property type="term" value="F:tRNA binding"/>
    <property type="evidence" value="ECO:0007669"/>
    <property type="project" value="UniProtKB-UniRule"/>
</dbReference>